<accession>A0ABP9FPN0</accession>
<protein>
    <submittedName>
        <fullName evidence="1">Uncharacterized protein</fullName>
    </submittedName>
</protein>
<organism evidence="1 2">
    <name type="scientific">Ferrimonas pelagia</name>
    <dbReference type="NCBI Taxonomy" id="1177826"/>
    <lineage>
        <taxon>Bacteria</taxon>
        <taxon>Pseudomonadati</taxon>
        <taxon>Pseudomonadota</taxon>
        <taxon>Gammaproteobacteria</taxon>
        <taxon>Alteromonadales</taxon>
        <taxon>Ferrimonadaceae</taxon>
        <taxon>Ferrimonas</taxon>
    </lineage>
</organism>
<keyword evidence="2" id="KW-1185">Reference proteome</keyword>
<reference evidence="2" key="1">
    <citation type="journal article" date="2019" name="Int. J. Syst. Evol. Microbiol.">
        <title>The Global Catalogue of Microorganisms (GCM) 10K type strain sequencing project: providing services to taxonomists for standard genome sequencing and annotation.</title>
        <authorList>
            <consortium name="The Broad Institute Genomics Platform"/>
            <consortium name="The Broad Institute Genome Sequencing Center for Infectious Disease"/>
            <person name="Wu L."/>
            <person name="Ma J."/>
        </authorList>
    </citation>
    <scope>NUCLEOTIDE SEQUENCE [LARGE SCALE GENOMIC DNA]</scope>
    <source>
        <strain evidence="2">JCM 18401</strain>
    </source>
</reference>
<dbReference type="Proteomes" id="UP001499988">
    <property type="component" value="Unassembled WGS sequence"/>
</dbReference>
<comment type="caution">
    <text evidence="1">The sequence shown here is derived from an EMBL/GenBank/DDBJ whole genome shotgun (WGS) entry which is preliminary data.</text>
</comment>
<sequence length="92" mass="10175">MQCPPLNYQLPYTFENGLNFNGFNAQCSGCHQPIELEQLRGSLSAIGLDRCLLSARGYCDACDGITCYDFILTATDQLNVEPLPRQSTTQPL</sequence>
<evidence type="ECO:0000313" key="2">
    <source>
        <dbReference type="Proteomes" id="UP001499988"/>
    </source>
</evidence>
<evidence type="ECO:0000313" key="1">
    <source>
        <dbReference type="EMBL" id="GAA4903547.1"/>
    </source>
</evidence>
<gene>
    <name evidence="1" type="ORF">GCM10023333_42260</name>
</gene>
<proteinExistence type="predicted"/>
<dbReference type="EMBL" id="BAABJZ010000107">
    <property type="protein sequence ID" value="GAA4903547.1"/>
    <property type="molecule type" value="Genomic_DNA"/>
</dbReference>
<name>A0ABP9FPN0_9GAMM</name>